<dbReference type="OrthoDB" id="9810781at2"/>
<dbReference type="SUPFAM" id="SSF54913">
    <property type="entry name" value="GlnB-like"/>
    <property type="match status" value="1"/>
</dbReference>
<dbReference type="InterPro" id="IPR011322">
    <property type="entry name" value="N-reg_PII-like_a/b"/>
</dbReference>
<gene>
    <name evidence="1" type="ORF">CDQ84_03930</name>
</gene>
<reference evidence="1 2" key="1">
    <citation type="submission" date="2017-06" db="EMBL/GenBank/DDBJ databases">
        <title>Investigating the central metabolism of Clostridium thermosuccinogenes.</title>
        <authorList>
            <person name="Koendjbiharie J.G."/>
            <person name="van Kranenburg R."/>
        </authorList>
    </citation>
    <scope>NUCLEOTIDE SEQUENCE [LARGE SCALE GENOMIC DNA]</scope>
    <source>
        <strain evidence="1 2">DSM 5806</strain>
    </source>
</reference>
<name>A0A2K2FPU5_9CLOT</name>
<dbReference type="EMBL" id="NIOJ01000006">
    <property type="protein sequence ID" value="PNU00808.1"/>
    <property type="molecule type" value="Genomic_DNA"/>
</dbReference>
<organism evidence="1 2">
    <name type="scientific">Clostridium thermosuccinogenes</name>
    <dbReference type="NCBI Taxonomy" id="84032"/>
    <lineage>
        <taxon>Bacteria</taxon>
        <taxon>Bacillati</taxon>
        <taxon>Bacillota</taxon>
        <taxon>Clostridia</taxon>
        <taxon>Eubacteriales</taxon>
        <taxon>Clostridiaceae</taxon>
        <taxon>Clostridium</taxon>
    </lineage>
</organism>
<sequence>MQFLLIVLNKVELLDTLLEKLMEHGIRGATILNSTGMVRELAKCNEDFPIFGTLRYLVDLDRQESKTIFMVLKDEQVEEAKKVIREVLGDMSKPDTAVMFTLPVLSAEGVDF</sequence>
<evidence type="ECO:0000313" key="1">
    <source>
        <dbReference type="EMBL" id="PNU00808.1"/>
    </source>
</evidence>
<dbReference type="RefSeq" id="WP_103080424.1">
    <property type="nucleotide sequence ID" value="NZ_CP021850.1"/>
</dbReference>
<accession>A0A2K2FPU5</accession>
<proteinExistence type="predicted"/>
<dbReference type="AlphaFoldDB" id="A0A2K2FPU5"/>
<keyword evidence="2" id="KW-1185">Reference proteome</keyword>
<evidence type="ECO:0000313" key="2">
    <source>
        <dbReference type="Proteomes" id="UP000236151"/>
    </source>
</evidence>
<dbReference type="Proteomes" id="UP000236151">
    <property type="component" value="Unassembled WGS sequence"/>
</dbReference>
<protein>
    <submittedName>
        <fullName evidence="1">Uncharacterized protein</fullName>
    </submittedName>
</protein>
<dbReference type="KEGG" id="cthd:CDO33_19375"/>
<comment type="caution">
    <text evidence="1">The sequence shown here is derived from an EMBL/GenBank/DDBJ whole genome shotgun (WGS) entry which is preliminary data.</text>
</comment>